<proteinExistence type="predicted"/>
<keyword evidence="1" id="KW-0732">Signal</keyword>
<dbReference type="Proteomes" id="UP000316225">
    <property type="component" value="Unassembled WGS sequence"/>
</dbReference>
<evidence type="ECO:0000256" key="1">
    <source>
        <dbReference type="SAM" id="SignalP"/>
    </source>
</evidence>
<name>A0A562NU13_9RHOB</name>
<dbReference type="EMBL" id="VLKU01000003">
    <property type="protein sequence ID" value="TWI35682.1"/>
    <property type="molecule type" value="Genomic_DNA"/>
</dbReference>
<dbReference type="Gene3D" id="2.60.40.2470">
    <property type="entry name" value="SoxY domain"/>
    <property type="match status" value="1"/>
</dbReference>
<protein>
    <submittedName>
        <fullName evidence="3">Sulfur-oxidizing protein SoxY</fullName>
    </submittedName>
</protein>
<evidence type="ECO:0000313" key="3">
    <source>
        <dbReference type="EMBL" id="TWI35682.1"/>
    </source>
</evidence>
<gene>
    <name evidence="3" type="ORF">IQ24_01040</name>
</gene>
<dbReference type="OrthoDB" id="9804570at2"/>
<evidence type="ECO:0000313" key="4">
    <source>
        <dbReference type="Proteomes" id="UP000316225"/>
    </source>
</evidence>
<organism evidence="3 4">
    <name type="scientific">Paracoccus sulfuroxidans</name>
    <dbReference type="NCBI Taxonomy" id="384678"/>
    <lineage>
        <taxon>Bacteria</taxon>
        <taxon>Pseudomonadati</taxon>
        <taxon>Pseudomonadota</taxon>
        <taxon>Alphaproteobacteria</taxon>
        <taxon>Rhodobacterales</taxon>
        <taxon>Paracoccaceae</taxon>
        <taxon>Paracoccus</taxon>
    </lineage>
</organism>
<dbReference type="InterPro" id="IPR038162">
    <property type="entry name" value="SoxY_sf"/>
</dbReference>
<dbReference type="RefSeq" id="WP_145396754.1">
    <property type="nucleotide sequence ID" value="NZ_VLKU01000003.1"/>
</dbReference>
<accession>A0A562NU13</accession>
<dbReference type="Pfam" id="PF13501">
    <property type="entry name" value="SoxY"/>
    <property type="match status" value="1"/>
</dbReference>
<dbReference type="AlphaFoldDB" id="A0A562NU13"/>
<dbReference type="InterPro" id="IPR032711">
    <property type="entry name" value="SoxY"/>
</dbReference>
<feature type="chain" id="PRO_5021967399" evidence="1">
    <location>
        <begin position="36"/>
        <end position="165"/>
    </location>
</feature>
<dbReference type="PIRSF" id="PIRSF010312">
    <property type="entry name" value="Sulphur_oxidation_SoxY"/>
    <property type="match status" value="1"/>
</dbReference>
<feature type="domain" description="Ig-like SoxY" evidence="2">
    <location>
        <begin position="55"/>
        <end position="163"/>
    </location>
</feature>
<reference evidence="3 4" key="1">
    <citation type="journal article" date="2015" name="Stand. Genomic Sci.">
        <title>Genomic Encyclopedia of Bacterial and Archaeal Type Strains, Phase III: the genomes of soil and plant-associated and newly described type strains.</title>
        <authorList>
            <person name="Whitman W.B."/>
            <person name="Woyke T."/>
            <person name="Klenk H.P."/>
            <person name="Zhou Y."/>
            <person name="Lilburn T.G."/>
            <person name="Beck B.J."/>
            <person name="De Vos P."/>
            <person name="Vandamme P."/>
            <person name="Eisen J.A."/>
            <person name="Garrity G."/>
            <person name="Hugenholtz P."/>
            <person name="Kyrpides N.C."/>
        </authorList>
    </citation>
    <scope>NUCLEOTIDE SEQUENCE [LARGE SCALE GENOMIC DNA]</scope>
    <source>
        <strain evidence="3 4">CGMCC 1.5364</strain>
    </source>
</reference>
<dbReference type="InterPro" id="IPR006311">
    <property type="entry name" value="TAT_signal"/>
</dbReference>
<feature type="signal peptide" evidence="1">
    <location>
        <begin position="1"/>
        <end position="35"/>
    </location>
</feature>
<evidence type="ECO:0000259" key="2">
    <source>
        <dbReference type="Pfam" id="PF13501"/>
    </source>
</evidence>
<sequence>MTSWLDPFAGLVLSRRGVLLGAAASAALLPWAAVAQDTTAKPQPDTAEADRIAAEFAGGTAPVASGIGLDLPVLGDNPAAVPLRAKVTEPLSEAVWCEEMIVIAELNPQPLACRFSFTPDIGSAEIGIRLRLIQTMPVRVMARMSDGRILMARQDITVTAGGCGM</sequence>
<comment type="caution">
    <text evidence="3">The sequence shown here is derived from an EMBL/GenBank/DDBJ whole genome shotgun (WGS) entry which is preliminary data.</text>
</comment>
<keyword evidence="4" id="KW-1185">Reference proteome</keyword>
<dbReference type="InterPro" id="IPR016568">
    <property type="entry name" value="Sulphur_oxidation_SoxY"/>
</dbReference>
<dbReference type="PROSITE" id="PS51318">
    <property type="entry name" value="TAT"/>
    <property type="match status" value="1"/>
</dbReference>